<dbReference type="EMBL" id="CM044705">
    <property type="protein sequence ID" value="KAI5661902.1"/>
    <property type="molecule type" value="Genomic_DNA"/>
</dbReference>
<keyword evidence="2" id="KW-1185">Reference proteome</keyword>
<sequence length="203" mass="22789">MEPETGDHIEEDYKEEERRSRIGRIAGCSAEQEEENTSSRIANIDLERAAGTSDENIIDDCVLDVDSGEINGGDCVEEQICRICHLNDEAASSPGVGGLMQLGCNCRGELGLSHPYCAETWFKHRGNSLCEICGIRAKNVKFVKNYNSRMFIVDFDDIRPITTTRYPSMEEGSRRCKQSCCNFLLACLVLGLVVPWFFRTNLF</sequence>
<protein>
    <submittedName>
        <fullName evidence="1">Uncharacterized protein</fullName>
    </submittedName>
</protein>
<accession>A0ACC0ALP3</accession>
<reference evidence="2" key="1">
    <citation type="journal article" date="2023" name="Nat. Plants">
        <title>Single-cell RNA sequencing provides a high-resolution roadmap for understanding the multicellular compartmentation of specialized metabolism.</title>
        <authorList>
            <person name="Sun S."/>
            <person name="Shen X."/>
            <person name="Li Y."/>
            <person name="Li Y."/>
            <person name="Wang S."/>
            <person name="Li R."/>
            <person name="Zhang H."/>
            <person name="Shen G."/>
            <person name="Guo B."/>
            <person name="Wei J."/>
            <person name="Xu J."/>
            <person name="St-Pierre B."/>
            <person name="Chen S."/>
            <person name="Sun C."/>
        </authorList>
    </citation>
    <scope>NUCLEOTIDE SEQUENCE [LARGE SCALE GENOMIC DNA]</scope>
</reference>
<dbReference type="Proteomes" id="UP001060085">
    <property type="component" value="Linkage Group LG05"/>
</dbReference>
<comment type="caution">
    <text evidence="1">The sequence shown here is derived from an EMBL/GenBank/DDBJ whole genome shotgun (WGS) entry which is preliminary data.</text>
</comment>
<organism evidence="1 2">
    <name type="scientific">Catharanthus roseus</name>
    <name type="common">Madagascar periwinkle</name>
    <name type="synonym">Vinca rosea</name>
    <dbReference type="NCBI Taxonomy" id="4058"/>
    <lineage>
        <taxon>Eukaryota</taxon>
        <taxon>Viridiplantae</taxon>
        <taxon>Streptophyta</taxon>
        <taxon>Embryophyta</taxon>
        <taxon>Tracheophyta</taxon>
        <taxon>Spermatophyta</taxon>
        <taxon>Magnoliopsida</taxon>
        <taxon>eudicotyledons</taxon>
        <taxon>Gunneridae</taxon>
        <taxon>Pentapetalae</taxon>
        <taxon>asterids</taxon>
        <taxon>lamiids</taxon>
        <taxon>Gentianales</taxon>
        <taxon>Apocynaceae</taxon>
        <taxon>Rauvolfioideae</taxon>
        <taxon>Vinceae</taxon>
        <taxon>Catharanthinae</taxon>
        <taxon>Catharanthus</taxon>
    </lineage>
</organism>
<proteinExistence type="predicted"/>
<name>A0ACC0ALP3_CATRO</name>
<evidence type="ECO:0000313" key="1">
    <source>
        <dbReference type="EMBL" id="KAI5661902.1"/>
    </source>
</evidence>
<evidence type="ECO:0000313" key="2">
    <source>
        <dbReference type="Proteomes" id="UP001060085"/>
    </source>
</evidence>
<gene>
    <name evidence="1" type="ORF">M9H77_21225</name>
</gene>